<protein>
    <recommendedName>
        <fullName evidence="2">Galectin</fullName>
    </recommendedName>
</protein>
<dbReference type="PROSITE" id="PS51304">
    <property type="entry name" value="GALECTIN"/>
    <property type="match status" value="2"/>
</dbReference>
<proteinExistence type="predicted"/>
<dbReference type="Proteomes" id="UP000694888">
    <property type="component" value="Unplaced"/>
</dbReference>
<organism evidence="4 5">
    <name type="scientific">Aplysia californica</name>
    <name type="common">California sea hare</name>
    <dbReference type="NCBI Taxonomy" id="6500"/>
    <lineage>
        <taxon>Eukaryota</taxon>
        <taxon>Metazoa</taxon>
        <taxon>Spiralia</taxon>
        <taxon>Lophotrochozoa</taxon>
        <taxon>Mollusca</taxon>
        <taxon>Gastropoda</taxon>
        <taxon>Heterobranchia</taxon>
        <taxon>Euthyneura</taxon>
        <taxon>Tectipleura</taxon>
        <taxon>Aplysiida</taxon>
        <taxon>Aplysioidea</taxon>
        <taxon>Aplysiidae</taxon>
        <taxon>Aplysia</taxon>
    </lineage>
</organism>
<sequence length="295" mass="32632">MSEEEQVVAAGEIPVPHSAPLPFGLSDGKEIIVDGVAGHGEGFSINLCDGPDLNSQTAFHFNPRFNQNEVVRTHNAGGWGAEEKQGAFPFFRGSGYQVKIVVKDHAYQVFVNNSFFCDFNHRVPKEMVRYVFVTGDTSLSRVSFADQYAPVINNPPVPFTTAIPGGMYPGRMIFISGVPNFGADRFSVNLVCGGDFDACDVALHMDNRLAYGNGNTVVRTHKQGGNWGAEESFQNFFPFSPNAQFEIMILAEPSGYKIAVNNQHFCEFAHRIQPVQRADHVHVRGDVRLTQVRFQ</sequence>
<evidence type="ECO:0000259" key="3">
    <source>
        <dbReference type="PROSITE" id="PS51304"/>
    </source>
</evidence>
<keyword evidence="4" id="KW-1185">Reference proteome</keyword>
<gene>
    <name evidence="5" type="primary">LOC101856671</name>
</gene>
<dbReference type="InterPro" id="IPR001079">
    <property type="entry name" value="Galectin_CRD"/>
</dbReference>
<evidence type="ECO:0000256" key="2">
    <source>
        <dbReference type="RuleBase" id="RU102079"/>
    </source>
</evidence>
<dbReference type="SMART" id="SM00908">
    <property type="entry name" value="Gal-bind_lectin"/>
    <property type="match status" value="2"/>
</dbReference>
<keyword evidence="1 2" id="KW-0430">Lectin</keyword>
<name>A0ABM0JUV4_APLCA</name>
<dbReference type="SMART" id="SM00276">
    <property type="entry name" value="GLECT"/>
    <property type="match status" value="2"/>
</dbReference>
<dbReference type="CDD" id="cd00070">
    <property type="entry name" value="GLECT"/>
    <property type="match status" value="2"/>
</dbReference>
<dbReference type="InterPro" id="IPR044156">
    <property type="entry name" value="Galectin-like"/>
</dbReference>
<evidence type="ECO:0000256" key="1">
    <source>
        <dbReference type="ARBA" id="ARBA00022734"/>
    </source>
</evidence>
<dbReference type="PANTHER" id="PTHR11346:SF176">
    <property type="entry name" value="32 KDA BETA-GALACTOSIDE-BINDING LECTIN LEC-3"/>
    <property type="match status" value="1"/>
</dbReference>
<dbReference type="InterPro" id="IPR013320">
    <property type="entry name" value="ConA-like_dom_sf"/>
</dbReference>
<evidence type="ECO:0000313" key="4">
    <source>
        <dbReference type="Proteomes" id="UP000694888"/>
    </source>
</evidence>
<feature type="domain" description="Galectin" evidence="3">
    <location>
        <begin position="159"/>
        <end position="295"/>
    </location>
</feature>
<dbReference type="GeneID" id="101856671"/>
<dbReference type="SUPFAM" id="SSF49899">
    <property type="entry name" value="Concanavalin A-like lectins/glucanases"/>
    <property type="match status" value="2"/>
</dbReference>
<feature type="domain" description="Galectin" evidence="3">
    <location>
        <begin position="17"/>
        <end position="145"/>
    </location>
</feature>
<accession>A0ABM0JUV4</accession>
<reference evidence="5" key="1">
    <citation type="submission" date="2025-08" db="UniProtKB">
        <authorList>
            <consortium name="RefSeq"/>
        </authorList>
    </citation>
    <scope>IDENTIFICATION</scope>
</reference>
<dbReference type="PANTHER" id="PTHR11346">
    <property type="entry name" value="GALECTIN"/>
    <property type="match status" value="1"/>
</dbReference>
<dbReference type="Gene3D" id="2.60.120.200">
    <property type="match status" value="2"/>
</dbReference>
<dbReference type="Pfam" id="PF00337">
    <property type="entry name" value="Gal-bind_lectin"/>
    <property type="match status" value="2"/>
</dbReference>
<evidence type="ECO:0000313" key="5">
    <source>
        <dbReference type="RefSeq" id="XP_005102053.3"/>
    </source>
</evidence>
<dbReference type="RefSeq" id="XP_005102053.3">
    <property type="nucleotide sequence ID" value="XM_005101996.3"/>
</dbReference>